<dbReference type="AlphaFoldDB" id="A0A1X0NP23"/>
<evidence type="ECO:0000313" key="2">
    <source>
        <dbReference type="EMBL" id="ORC86462.1"/>
    </source>
</evidence>
<feature type="compositionally biased region" description="Basic and acidic residues" evidence="1">
    <location>
        <begin position="246"/>
        <end position="258"/>
    </location>
</feature>
<dbReference type="VEuPathDB" id="TriTrypDB:TM35_000281780"/>
<keyword evidence="3" id="KW-1185">Reference proteome</keyword>
<dbReference type="EMBL" id="NBCO01000028">
    <property type="protein sequence ID" value="ORC86462.1"/>
    <property type="molecule type" value="Genomic_DNA"/>
</dbReference>
<accession>A0A1X0NP23</accession>
<protein>
    <submittedName>
        <fullName evidence="2">Uncharacterized protein</fullName>
    </submittedName>
</protein>
<feature type="region of interest" description="Disordered" evidence="1">
    <location>
        <begin position="235"/>
        <end position="258"/>
    </location>
</feature>
<feature type="region of interest" description="Disordered" evidence="1">
    <location>
        <begin position="411"/>
        <end position="475"/>
    </location>
</feature>
<comment type="caution">
    <text evidence="2">The sequence shown here is derived from an EMBL/GenBank/DDBJ whole genome shotgun (WGS) entry which is preliminary data.</text>
</comment>
<dbReference type="GeneID" id="39987989"/>
<feature type="compositionally biased region" description="Low complexity" evidence="1">
    <location>
        <begin position="187"/>
        <end position="203"/>
    </location>
</feature>
<gene>
    <name evidence="2" type="ORF">TM35_000281780</name>
</gene>
<evidence type="ECO:0000256" key="1">
    <source>
        <dbReference type="SAM" id="MobiDB-lite"/>
    </source>
</evidence>
<feature type="compositionally biased region" description="Low complexity" evidence="1">
    <location>
        <begin position="667"/>
        <end position="679"/>
    </location>
</feature>
<feature type="compositionally biased region" description="Polar residues" evidence="1">
    <location>
        <begin position="548"/>
        <end position="567"/>
    </location>
</feature>
<evidence type="ECO:0000313" key="3">
    <source>
        <dbReference type="Proteomes" id="UP000192257"/>
    </source>
</evidence>
<feature type="compositionally biased region" description="Basic and acidic residues" evidence="1">
    <location>
        <begin position="164"/>
        <end position="186"/>
    </location>
</feature>
<feature type="region of interest" description="Disordered" evidence="1">
    <location>
        <begin position="317"/>
        <end position="340"/>
    </location>
</feature>
<organism evidence="2 3">
    <name type="scientific">Trypanosoma theileri</name>
    <dbReference type="NCBI Taxonomy" id="67003"/>
    <lineage>
        <taxon>Eukaryota</taxon>
        <taxon>Discoba</taxon>
        <taxon>Euglenozoa</taxon>
        <taxon>Kinetoplastea</taxon>
        <taxon>Metakinetoplastina</taxon>
        <taxon>Trypanosomatida</taxon>
        <taxon>Trypanosomatidae</taxon>
        <taxon>Trypanosoma</taxon>
    </lineage>
</organism>
<name>A0A1X0NP23_9TRYP</name>
<sequence>MVPSLHHGEEQEKQNIMDAPQTAETGMNVNLYPLTIRRTTRRKLFAQSAQSAQSRMYVNRNEVNTNIIDSSEVPDKNQTVSTNEPPTPSNGTFVYIGIPKQFVPSKENGNSFDFDVIVNTDPVQKRLSAPLMDTANQEGVNHPISSLPRVNTIDEAEKKKIKNKEDDIKKRRREIGKGEERNKEQFLSEISSSGSGDLSSLKGAATVPTFTGHSRRRRLPKRNNMHSSRLVIMETADDGPCNSSQQHKEKEKEEKDQKLQRCLPLRNCGTSSSTLPMLFGTEEKSIGNSSSPKRFEEGEGGVCVKLKSDLLCSQNQEKKNMSHSVSRTISGDDSNRSKCEVEENDNRYLLVSINENSCRPLKSMDHYKGKDPNQISEIICGSDTNTEKNLSTQLQLPFLTYLYDTNNIPELLDDDDDDRDNVDTTQPLVVLPSVSSKNAEPSSNGEEIVKSEEDVFNAGRNQESHEQRRRRRRRSSWWTGSSLRQAFSRLYGRHSGKNSESSGNSASSIGFVAQLHQEDQEDHSRKKKKKRKSIVVSPVRALPPSSRRFPTSGDSTHCSPQSHTFVSGKTMHTKRCDASAFRSVVSGRQSVEIETGTTTDLSTARLNSTNGDHKTRRVRSSKGSLCKDDDVAVFSPLVPFLTVQSITSEVGDNNNNNNNNGPESRTLGSESGESSILSF</sequence>
<feature type="region of interest" description="Disordered" evidence="1">
    <location>
        <begin position="516"/>
        <end position="570"/>
    </location>
</feature>
<feature type="region of interest" description="Disordered" evidence="1">
    <location>
        <begin position="1"/>
        <end position="22"/>
    </location>
</feature>
<dbReference type="Proteomes" id="UP000192257">
    <property type="component" value="Unassembled WGS sequence"/>
</dbReference>
<dbReference type="OrthoDB" id="10672541at2759"/>
<feature type="region of interest" description="Disordered" evidence="1">
    <location>
        <begin position="648"/>
        <end position="679"/>
    </location>
</feature>
<reference evidence="2 3" key="1">
    <citation type="submission" date="2017-03" db="EMBL/GenBank/DDBJ databases">
        <title>An alternative strategy for trypanosome survival in the mammalian bloodstream revealed through genome and transcriptome analysis of the ubiquitous bovine parasite Trypanosoma (Megatrypanum) theileri.</title>
        <authorList>
            <person name="Kelly S."/>
            <person name="Ivens A."/>
            <person name="Mott A."/>
            <person name="O'Neill E."/>
            <person name="Emms D."/>
            <person name="Macleod O."/>
            <person name="Voorheis P."/>
            <person name="Matthews J."/>
            <person name="Matthews K."/>
            <person name="Carrington M."/>
        </authorList>
    </citation>
    <scope>NUCLEOTIDE SEQUENCE [LARGE SCALE GENOMIC DNA]</scope>
    <source>
        <strain evidence="2">Edinburgh</strain>
    </source>
</reference>
<feature type="compositionally biased region" description="Polar residues" evidence="1">
    <location>
        <begin position="433"/>
        <end position="445"/>
    </location>
</feature>
<dbReference type="RefSeq" id="XP_028880528.1">
    <property type="nucleotide sequence ID" value="XM_029028209.1"/>
</dbReference>
<feature type="compositionally biased region" description="Acidic residues" evidence="1">
    <location>
        <begin position="411"/>
        <end position="420"/>
    </location>
</feature>
<feature type="region of interest" description="Disordered" evidence="1">
    <location>
        <begin position="164"/>
        <end position="205"/>
    </location>
</feature>
<feature type="compositionally biased region" description="Basic and acidic residues" evidence="1">
    <location>
        <begin position="1"/>
        <end position="15"/>
    </location>
</feature>
<proteinExistence type="predicted"/>
<feature type="compositionally biased region" description="Polar residues" evidence="1">
    <location>
        <begin position="322"/>
        <end position="332"/>
    </location>
</feature>